<feature type="transmembrane region" description="Helical" evidence="5">
    <location>
        <begin position="16"/>
        <end position="38"/>
    </location>
</feature>
<organism evidence="6 7">
    <name type="scientific">SAR86 cluster bacterium</name>
    <dbReference type="NCBI Taxonomy" id="2030880"/>
    <lineage>
        <taxon>Bacteria</taxon>
        <taxon>Pseudomonadati</taxon>
        <taxon>Pseudomonadota</taxon>
        <taxon>Gammaproteobacteria</taxon>
        <taxon>SAR86 cluster</taxon>
    </lineage>
</organism>
<feature type="transmembrane region" description="Helical" evidence="5">
    <location>
        <begin position="185"/>
        <end position="201"/>
    </location>
</feature>
<dbReference type="HAMAP" id="MF_00902">
    <property type="entry name" value="TatC"/>
    <property type="match status" value="1"/>
</dbReference>
<dbReference type="GO" id="GO:0009977">
    <property type="term" value="F:proton motive force dependent protein transmembrane transporter activity"/>
    <property type="evidence" value="ECO:0007669"/>
    <property type="project" value="TreeGrafter"/>
</dbReference>
<keyword evidence="5" id="KW-0653">Protein transport</keyword>
<keyword evidence="3 5" id="KW-1133">Transmembrane helix</keyword>
<feature type="transmembrane region" description="Helical" evidence="5">
    <location>
        <begin position="148"/>
        <end position="173"/>
    </location>
</feature>
<keyword evidence="5" id="KW-0811">Translocation</keyword>
<keyword evidence="4 5" id="KW-0472">Membrane</keyword>
<evidence type="ECO:0000313" key="7">
    <source>
        <dbReference type="Proteomes" id="UP001056381"/>
    </source>
</evidence>
<dbReference type="Proteomes" id="UP001056381">
    <property type="component" value="Chromosome"/>
</dbReference>
<evidence type="ECO:0000256" key="2">
    <source>
        <dbReference type="ARBA" id="ARBA00022692"/>
    </source>
</evidence>
<comment type="subunit">
    <text evidence="5">The Tat system comprises two distinct complexes: a TatABC complex, containing multiple copies of TatA, TatB and TatC subunits, and a separate TatA complex, containing only TatA subunits. Substrates initially bind to the TatABC complex, which probably triggers association of the separate TatA complex to form the active translocon.</text>
</comment>
<dbReference type="GO" id="GO:0065002">
    <property type="term" value="P:intracellular protein transmembrane transport"/>
    <property type="evidence" value="ECO:0007669"/>
    <property type="project" value="TreeGrafter"/>
</dbReference>
<evidence type="ECO:0000313" key="6">
    <source>
        <dbReference type="EMBL" id="URQ63229.1"/>
    </source>
</evidence>
<dbReference type="PANTHER" id="PTHR30371:SF0">
    <property type="entry name" value="SEC-INDEPENDENT PROTEIN TRANSLOCASE PROTEIN TATC, CHLOROPLASTIC-RELATED"/>
    <property type="match status" value="1"/>
</dbReference>
<comment type="similarity">
    <text evidence="5">Belongs to the TatC family.</text>
</comment>
<evidence type="ECO:0000256" key="3">
    <source>
        <dbReference type="ARBA" id="ARBA00022989"/>
    </source>
</evidence>
<feature type="transmembrane region" description="Helical" evidence="5">
    <location>
        <begin position="207"/>
        <end position="226"/>
    </location>
</feature>
<dbReference type="GO" id="GO:0043953">
    <property type="term" value="P:protein transport by the Tat complex"/>
    <property type="evidence" value="ECO:0007669"/>
    <property type="project" value="UniProtKB-UniRule"/>
</dbReference>
<evidence type="ECO:0000256" key="4">
    <source>
        <dbReference type="ARBA" id="ARBA00023136"/>
    </source>
</evidence>
<evidence type="ECO:0000256" key="1">
    <source>
        <dbReference type="ARBA" id="ARBA00004141"/>
    </source>
</evidence>
<keyword evidence="2 5" id="KW-0812">Transmembrane</keyword>
<feature type="transmembrane region" description="Helical" evidence="5">
    <location>
        <begin position="106"/>
        <end position="128"/>
    </location>
</feature>
<dbReference type="AlphaFoldDB" id="A0A9Q8X142"/>
<accession>A0A9Q8X142</accession>
<feature type="transmembrane region" description="Helical" evidence="5">
    <location>
        <begin position="68"/>
        <end position="94"/>
    </location>
</feature>
<name>A0A9Q8X142_9GAMM</name>
<dbReference type="EMBL" id="CP097966">
    <property type="protein sequence ID" value="URQ63229.1"/>
    <property type="molecule type" value="Genomic_DNA"/>
</dbReference>
<keyword evidence="5" id="KW-0813">Transport</keyword>
<keyword evidence="5" id="KW-1003">Cell membrane</keyword>
<evidence type="ECO:0000256" key="5">
    <source>
        <dbReference type="HAMAP-Rule" id="MF_00902"/>
    </source>
</evidence>
<dbReference type="NCBIfam" id="TIGR00945">
    <property type="entry name" value="tatC"/>
    <property type="match status" value="1"/>
</dbReference>
<gene>
    <name evidence="5 6" type="primary">tatC</name>
    <name evidence="6" type="ORF">M9B40_00235</name>
</gene>
<keyword evidence="7" id="KW-1185">Reference proteome</keyword>
<protein>
    <recommendedName>
        <fullName evidence="5">Sec-independent protein translocase protein TatC</fullName>
    </recommendedName>
</protein>
<comment type="subcellular location">
    <subcellularLocation>
        <location evidence="5">Cell membrane</location>
        <topology evidence="5">Multi-pass membrane protein</topology>
    </subcellularLocation>
    <subcellularLocation>
        <location evidence="1">Membrane</location>
        <topology evidence="1">Multi-pass membrane protein</topology>
    </subcellularLocation>
</comment>
<dbReference type="Pfam" id="PF00902">
    <property type="entry name" value="TatC"/>
    <property type="match status" value="1"/>
</dbReference>
<dbReference type="GO" id="GO:0033281">
    <property type="term" value="C:TAT protein transport complex"/>
    <property type="evidence" value="ECO:0007669"/>
    <property type="project" value="UniProtKB-UniRule"/>
</dbReference>
<reference evidence="6" key="1">
    <citation type="submission" date="2022-05" db="EMBL/GenBank/DDBJ databases">
        <title>Single-amplified genomics reveal most streamlined microbe among free-living bacteria.</title>
        <authorList>
            <person name="Roda-Garcia J."/>
            <person name="Haro-Moreno J.M."/>
            <person name="Rodriguez-Valera F."/>
            <person name="Almagro-Moreno S."/>
            <person name="Lopez-Perez M."/>
        </authorList>
    </citation>
    <scope>NUCLEOTIDE SEQUENCE</scope>
    <source>
        <strain evidence="6">TMED112-D2-2</strain>
    </source>
</reference>
<comment type="function">
    <text evidence="5">Part of the twin-arginine translocation (Tat) system that transports large folded proteins containing a characteristic twin-arginine motif in their signal peptide across membranes. Together with TatB, TatC is part of a receptor directly interacting with Tat signal peptides.</text>
</comment>
<dbReference type="InterPro" id="IPR002033">
    <property type="entry name" value="TatC"/>
</dbReference>
<proteinExistence type="inferred from homology"/>
<dbReference type="PRINTS" id="PR01840">
    <property type="entry name" value="TATCFAMILY"/>
</dbReference>
<sequence>MSNSLSSHFAELRNRILFSITIFIISVIALLPFTNYLFDGFLHFLDLVDQKTLIAIEVTSPFLIPLKLVLFIAFLVSLPIFLWQILSFMAPGLYKTEKLAIFSKTFLATILFYTGVIFCLIIVVPNALAFFSTVGPSNLEISTDISRFYSFVLTLSFAFGIAFQVPLIVNILISLNILNKNKIKEYRGIVLVSCFIFGMIFTPPDVISQILLAVPMYLLFELGLIFSNEKKKKSNS</sequence>
<dbReference type="PANTHER" id="PTHR30371">
    <property type="entry name" value="SEC-INDEPENDENT PROTEIN TRANSLOCASE PROTEIN TATC"/>
    <property type="match status" value="1"/>
</dbReference>